<dbReference type="AlphaFoldDB" id="A0A0C9V0H0"/>
<sequence>MHWCIISVLSEASSCRGSLDPIRPACWSFGRPSRRFGCMDLCHRTPISPVLNVTALSFSQTNVVKLGDVCYPIASVTSRPWFSYHPSSTQNDTRSIPKHESSRSAV</sequence>
<dbReference type="Proteomes" id="UP000054279">
    <property type="component" value="Unassembled WGS sequence"/>
</dbReference>
<protein>
    <submittedName>
        <fullName evidence="2">Unplaced genomic scaffold SPHSTscaffold_68, whole genome shotgun sequence</fullName>
    </submittedName>
</protein>
<evidence type="ECO:0000313" key="3">
    <source>
        <dbReference type="Proteomes" id="UP000054279"/>
    </source>
</evidence>
<keyword evidence="3" id="KW-1185">Reference proteome</keyword>
<evidence type="ECO:0000313" key="2">
    <source>
        <dbReference type="EMBL" id="KIJ40604.1"/>
    </source>
</evidence>
<dbReference type="EMBL" id="KN837143">
    <property type="protein sequence ID" value="KIJ40604.1"/>
    <property type="molecule type" value="Genomic_DNA"/>
</dbReference>
<feature type="region of interest" description="Disordered" evidence="1">
    <location>
        <begin position="83"/>
        <end position="106"/>
    </location>
</feature>
<gene>
    <name evidence="2" type="ORF">M422DRAFT_32233</name>
</gene>
<dbReference type="HOGENOM" id="CLU_2224887_0_0_1"/>
<proteinExistence type="predicted"/>
<feature type="compositionally biased region" description="Basic and acidic residues" evidence="1">
    <location>
        <begin position="95"/>
        <end position="106"/>
    </location>
</feature>
<organism evidence="2 3">
    <name type="scientific">Sphaerobolus stellatus (strain SS14)</name>
    <dbReference type="NCBI Taxonomy" id="990650"/>
    <lineage>
        <taxon>Eukaryota</taxon>
        <taxon>Fungi</taxon>
        <taxon>Dikarya</taxon>
        <taxon>Basidiomycota</taxon>
        <taxon>Agaricomycotina</taxon>
        <taxon>Agaricomycetes</taxon>
        <taxon>Phallomycetidae</taxon>
        <taxon>Geastrales</taxon>
        <taxon>Sphaerobolaceae</taxon>
        <taxon>Sphaerobolus</taxon>
    </lineage>
</organism>
<feature type="compositionally biased region" description="Polar residues" evidence="1">
    <location>
        <begin position="83"/>
        <end position="94"/>
    </location>
</feature>
<accession>A0A0C9V0H0</accession>
<name>A0A0C9V0H0_SPHS4</name>
<reference evidence="2 3" key="1">
    <citation type="submission" date="2014-06" db="EMBL/GenBank/DDBJ databases">
        <title>Evolutionary Origins and Diversification of the Mycorrhizal Mutualists.</title>
        <authorList>
            <consortium name="DOE Joint Genome Institute"/>
            <consortium name="Mycorrhizal Genomics Consortium"/>
            <person name="Kohler A."/>
            <person name="Kuo A."/>
            <person name="Nagy L.G."/>
            <person name="Floudas D."/>
            <person name="Copeland A."/>
            <person name="Barry K.W."/>
            <person name="Cichocki N."/>
            <person name="Veneault-Fourrey C."/>
            <person name="LaButti K."/>
            <person name="Lindquist E.A."/>
            <person name="Lipzen A."/>
            <person name="Lundell T."/>
            <person name="Morin E."/>
            <person name="Murat C."/>
            <person name="Riley R."/>
            <person name="Ohm R."/>
            <person name="Sun H."/>
            <person name="Tunlid A."/>
            <person name="Henrissat B."/>
            <person name="Grigoriev I.V."/>
            <person name="Hibbett D.S."/>
            <person name="Martin F."/>
        </authorList>
    </citation>
    <scope>NUCLEOTIDE SEQUENCE [LARGE SCALE GENOMIC DNA]</scope>
    <source>
        <strain evidence="2 3">SS14</strain>
    </source>
</reference>
<evidence type="ECO:0000256" key="1">
    <source>
        <dbReference type="SAM" id="MobiDB-lite"/>
    </source>
</evidence>